<dbReference type="InterPro" id="IPR013520">
    <property type="entry name" value="Ribonucl_H"/>
</dbReference>
<evidence type="ECO:0000256" key="2">
    <source>
        <dbReference type="ARBA" id="ARBA00012108"/>
    </source>
</evidence>
<dbReference type="NCBIfam" id="NF008746">
    <property type="entry name" value="PRK11779.1"/>
    <property type="match status" value="1"/>
</dbReference>
<dbReference type="InterPro" id="IPR038649">
    <property type="entry name" value="EXOI_SH3_sf"/>
</dbReference>
<dbReference type="EC" id="3.1.11.1" evidence="2"/>
<evidence type="ECO:0000256" key="1">
    <source>
        <dbReference type="ARBA" id="ARBA00000563"/>
    </source>
</evidence>
<evidence type="ECO:0000313" key="19">
    <source>
        <dbReference type="Proteomes" id="UP000254326"/>
    </source>
</evidence>
<keyword evidence="7" id="KW-0378">Hydrolase</keyword>
<evidence type="ECO:0000256" key="12">
    <source>
        <dbReference type="ARBA" id="ARBA00031220"/>
    </source>
</evidence>
<dbReference type="Gene3D" id="1.20.1280.70">
    <property type="entry name" value="Exonuclease ExoI, domain 3"/>
    <property type="match status" value="1"/>
</dbReference>
<evidence type="ECO:0000259" key="17">
    <source>
        <dbReference type="PROSITE" id="PS51785"/>
    </source>
</evidence>
<feature type="binding site" evidence="15">
    <location>
        <position position="210"/>
    </location>
    <ligand>
        <name>Mg(2+)</name>
        <dbReference type="ChEBI" id="CHEBI:18420"/>
        <label>2</label>
    </ligand>
</feature>
<feature type="binding site" evidence="15">
    <location>
        <position position="39"/>
    </location>
    <ligand>
        <name>Mg(2+)</name>
        <dbReference type="ChEBI" id="CHEBI:18420"/>
        <label>1</label>
    </ligand>
</feature>
<evidence type="ECO:0000256" key="10">
    <source>
        <dbReference type="ARBA" id="ARBA00023125"/>
    </source>
</evidence>
<keyword evidence="6" id="KW-0227">DNA damage</keyword>
<evidence type="ECO:0000256" key="7">
    <source>
        <dbReference type="ARBA" id="ARBA00022801"/>
    </source>
</evidence>
<dbReference type="InterPro" id="IPR023607">
    <property type="entry name" value="Exodeoxyribonuclease_I"/>
</dbReference>
<dbReference type="Gene3D" id="1.10.287.1240">
    <property type="match status" value="1"/>
</dbReference>
<dbReference type="Pfam" id="PF26016">
    <property type="entry name" value="ExoI_C"/>
    <property type="match status" value="1"/>
</dbReference>
<feature type="binding site" evidence="15">
    <location>
        <position position="41"/>
    </location>
    <ligand>
        <name>Mg(2+)</name>
        <dbReference type="ChEBI" id="CHEBI:18420"/>
        <label>2</label>
    </ligand>
</feature>
<keyword evidence="5 15" id="KW-0479">Metal-binding</keyword>
<keyword evidence="8" id="KW-0269">Exonuclease</keyword>
<dbReference type="Proteomes" id="UP000254326">
    <property type="component" value="Unassembled WGS sequence"/>
</dbReference>
<evidence type="ECO:0000256" key="6">
    <source>
        <dbReference type="ARBA" id="ARBA00022763"/>
    </source>
</evidence>
<dbReference type="PIRSF" id="PIRSF000977">
    <property type="entry name" value="Exodeoxyribonuclease_I"/>
    <property type="match status" value="1"/>
</dbReference>
<dbReference type="GO" id="GO:0003677">
    <property type="term" value="F:DNA binding"/>
    <property type="evidence" value="ECO:0007669"/>
    <property type="project" value="UniProtKB-KW"/>
</dbReference>
<evidence type="ECO:0000256" key="4">
    <source>
        <dbReference type="ARBA" id="ARBA00022722"/>
    </source>
</evidence>
<dbReference type="InterPro" id="IPR013620">
    <property type="entry name" value="Exonuc_1_SH3"/>
</dbReference>
<evidence type="ECO:0000256" key="9">
    <source>
        <dbReference type="ARBA" id="ARBA00022842"/>
    </source>
</evidence>
<keyword evidence="11" id="KW-0234">DNA repair</keyword>
<protein>
    <recommendedName>
        <fullName evidence="3">Exodeoxyribonuclease I</fullName>
        <ecNumber evidence="2">3.1.11.1</ecNumber>
    </recommendedName>
    <alternativeName>
        <fullName evidence="12">DNA deoxyribophosphodiesterase</fullName>
    </alternativeName>
</protein>
<feature type="domain" description="ExoI SH3-like" evidence="16">
    <location>
        <begin position="226"/>
        <end position="380"/>
    </location>
</feature>
<dbReference type="OrthoDB" id="9763470at2"/>
<feature type="binding site" evidence="14">
    <location>
        <position position="41"/>
    </location>
    <ligand>
        <name>substrate</name>
    </ligand>
</feature>
<comment type="caution">
    <text evidence="18">The sequence shown here is derived from an EMBL/GenBank/DDBJ whole genome shotgun (WGS) entry which is preliminary data.</text>
</comment>
<keyword evidence="10" id="KW-0238">DNA-binding</keyword>
<comment type="subunit">
    <text evidence="13">Monomer. Interacts with ssb (via C-terminus); this interaction stimulates the exonuclease activity by recruiting the enzyme to its substrate.</text>
</comment>
<keyword evidence="4" id="KW-0540">Nuclease</keyword>
<evidence type="ECO:0000256" key="11">
    <source>
        <dbReference type="ARBA" id="ARBA00023204"/>
    </source>
</evidence>
<name>A0A370UEB1_9GAMM</name>
<dbReference type="InterPro" id="IPR034747">
    <property type="entry name" value="EXOI_SH3"/>
</dbReference>
<reference evidence="18 19" key="1">
    <citation type="submission" date="2018-06" db="EMBL/GenBank/DDBJ databases">
        <title>Marinomonas sp. YLB-05 draft genome sequence.</title>
        <authorList>
            <person name="Yu L."/>
            <person name="Tang X."/>
        </authorList>
    </citation>
    <scope>NUCLEOTIDE SEQUENCE [LARGE SCALE GENOMIC DNA]</scope>
    <source>
        <strain evidence="18 19">YLB-05</strain>
    </source>
</reference>
<dbReference type="SMART" id="SM00479">
    <property type="entry name" value="EXOIII"/>
    <property type="match status" value="1"/>
</dbReference>
<dbReference type="Pfam" id="PF00929">
    <property type="entry name" value="RNase_T"/>
    <property type="match status" value="1"/>
</dbReference>
<dbReference type="RefSeq" id="WP_115466641.1">
    <property type="nucleotide sequence ID" value="NZ_QKRA01000001.1"/>
</dbReference>
<dbReference type="GO" id="GO:0006281">
    <property type="term" value="P:DNA repair"/>
    <property type="evidence" value="ECO:0007669"/>
    <property type="project" value="UniProtKB-KW"/>
</dbReference>
<keyword evidence="9 15" id="KW-0460">Magnesium</keyword>
<evidence type="ECO:0000256" key="5">
    <source>
        <dbReference type="ARBA" id="ARBA00022723"/>
    </source>
</evidence>
<evidence type="ECO:0000259" key="16">
    <source>
        <dbReference type="PROSITE" id="PS51784"/>
    </source>
</evidence>
<proteinExistence type="predicted"/>
<feature type="binding site" evidence="14">
    <location>
        <position position="189"/>
    </location>
    <ligand>
        <name>substrate</name>
    </ligand>
</feature>
<comment type="catalytic activity">
    <reaction evidence="1">
        <text>Exonucleolytic cleavage in the 3'- to 5'-direction to yield nucleoside 5'-phosphates.</text>
        <dbReference type="EC" id="3.1.11.1"/>
    </reaction>
</comment>
<dbReference type="FunFam" id="3.30.420.10:FF:000033">
    <property type="entry name" value="Exodeoxyribonuclease I"/>
    <property type="match status" value="1"/>
</dbReference>
<evidence type="ECO:0000313" key="18">
    <source>
        <dbReference type="EMBL" id="RDL46055.1"/>
    </source>
</evidence>
<evidence type="ECO:0000256" key="15">
    <source>
        <dbReference type="PIRSR" id="PIRSR000977-2"/>
    </source>
</evidence>
<dbReference type="EMBL" id="QKRA01000001">
    <property type="protein sequence ID" value="RDL46055.1"/>
    <property type="molecule type" value="Genomic_DNA"/>
</dbReference>
<dbReference type="InterPro" id="IPR012337">
    <property type="entry name" value="RNaseH-like_sf"/>
</dbReference>
<evidence type="ECO:0000256" key="14">
    <source>
        <dbReference type="PIRSR" id="PIRSR000977-1"/>
    </source>
</evidence>
<dbReference type="GO" id="GO:0008310">
    <property type="term" value="F:single-stranded DNA 3'-5' DNA exonuclease activity"/>
    <property type="evidence" value="ECO:0007669"/>
    <property type="project" value="UniProtKB-EC"/>
</dbReference>
<comment type="cofactor">
    <cofactor evidence="15">
        <name>Mg(2+)</name>
        <dbReference type="ChEBI" id="CHEBI:18420"/>
    </cofactor>
    <text evidence="15">Binds 2 Mg(2+) ions per monomer.</text>
</comment>
<dbReference type="PROSITE" id="PS51785">
    <property type="entry name" value="EXOI_C"/>
    <property type="match status" value="1"/>
</dbReference>
<dbReference type="SUPFAM" id="SSF53098">
    <property type="entry name" value="Ribonuclease H-like"/>
    <property type="match status" value="1"/>
</dbReference>
<evidence type="ECO:0000256" key="13">
    <source>
        <dbReference type="ARBA" id="ARBA00046792"/>
    </source>
</evidence>
<dbReference type="CDD" id="cd06138">
    <property type="entry name" value="ExoI_N"/>
    <property type="match status" value="1"/>
</dbReference>
<accession>A0A370UEB1</accession>
<dbReference type="Gene3D" id="3.30.1520.20">
    <property type="entry name" value="Exonuclease ExoI, domain 2"/>
    <property type="match status" value="1"/>
</dbReference>
<dbReference type="PROSITE" id="PS51784">
    <property type="entry name" value="EXOI_SH3"/>
    <property type="match status" value="1"/>
</dbReference>
<dbReference type="InterPro" id="IPR058561">
    <property type="entry name" value="Exonuc_1_C"/>
</dbReference>
<evidence type="ECO:0000256" key="3">
    <source>
        <dbReference type="ARBA" id="ARBA00019900"/>
    </source>
</evidence>
<dbReference type="GO" id="GO:0046872">
    <property type="term" value="F:metal ion binding"/>
    <property type="evidence" value="ECO:0007669"/>
    <property type="project" value="UniProtKB-KW"/>
</dbReference>
<dbReference type="Gene3D" id="3.30.420.10">
    <property type="entry name" value="Ribonuclease H-like superfamily/Ribonuclease H"/>
    <property type="match status" value="1"/>
</dbReference>
<dbReference type="InterPro" id="IPR036397">
    <property type="entry name" value="RNaseH_sf"/>
</dbReference>
<dbReference type="Pfam" id="PF08411">
    <property type="entry name" value="ExoI_SH3"/>
    <property type="match status" value="1"/>
</dbReference>
<dbReference type="AlphaFoldDB" id="A0A370UEB1"/>
<gene>
    <name evidence="18" type="ORF">DN730_03160</name>
</gene>
<sequence>MNAPSSPSSCLDAYNTEFNRSEQELFVSKSATTSFFWYDFETTGVDPAKDRPMQFAGIRTDLEFNPIGDPIMLYCKLAEDVLPHPDACLLTGITPQDANREGLPEAQFLAQIEAELAMPGTCSLGYNTLRFDDEVVRHSFYRNFIDPYAREWQNGCSRWDIIDLVRMAYAMRPEGIEWPKKEDGSYSFKLEDLTKANGIAHEQAHDALSDVHGTIALAKLIKAKQPKLFDYYYSMRDKASLQQFIDPIRMKPFLHISGMFGQERKFAAFVAPVAPHPTNKNGIIVYDLMCDAQPLIDLSVEQIRERVFSSKELLGDVERLPLKVIHLNKCPAVAPATFLKDQGVVNRLGLDGSICRANLAKIKQASGLAAKLTQIFMQEYDQIDKDPDLMLYSGGFFSRDDKQRMEEIRQTPNDILGELEMTFDDRRLPEMFTRYIARNCPEQLNAQQREEWEEYRRIRLLESDGSGSITMQAYFNRLNELAMDESLADSKRIMLQDLADYAQSIYPY</sequence>
<organism evidence="18 19">
    <name type="scientific">Marinomonas piezotolerans</name>
    <dbReference type="NCBI Taxonomy" id="2213058"/>
    <lineage>
        <taxon>Bacteria</taxon>
        <taxon>Pseudomonadati</taxon>
        <taxon>Pseudomonadota</taxon>
        <taxon>Gammaproteobacteria</taxon>
        <taxon>Oceanospirillales</taxon>
        <taxon>Oceanospirillaceae</taxon>
        <taxon>Marinomonas</taxon>
    </lineage>
</organism>
<feature type="domain" description="ExoI C-terminal" evidence="17">
    <location>
        <begin position="383"/>
        <end position="506"/>
    </location>
</feature>
<keyword evidence="19" id="KW-1185">Reference proteome</keyword>
<evidence type="ECO:0000256" key="8">
    <source>
        <dbReference type="ARBA" id="ARBA00022839"/>
    </source>
</evidence>